<dbReference type="InterPro" id="IPR022703">
    <property type="entry name" value="DUF3533"/>
</dbReference>
<dbReference type="HOGENOM" id="CLU_020178_2_1_1"/>
<feature type="domain" description="DUF3533" evidence="3">
    <location>
        <begin position="79"/>
        <end position="453"/>
    </location>
</feature>
<feature type="region of interest" description="Disordered" evidence="1">
    <location>
        <begin position="1"/>
        <end position="29"/>
    </location>
</feature>
<evidence type="ECO:0000313" key="4">
    <source>
        <dbReference type="EMBL" id="KIO24332.1"/>
    </source>
</evidence>
<feature type="transmembrane region" description="Helical" evidence="2">
    <location>
        <begin position="319"/>
        <end position="338"/>
    </location>
</feature>
<dbReference type="Pfam" id="PF12051">
    <property type="entry name" value="DUF3533"/>
    <property type="match status" value="1"/>
</dbReference>
<dbReference type="PANTHER" id="PTHR34814:SF1">
    <property type="entry name" value="NITROSOGUANIDINE RESISTANCE PROTEIN SNG1"/>
    <property type="match status" value="1"/>
</dbReference>
<gene>
    <name evidence="4" type="ORF">M407DRAFT_102214</name>
</gene>
<evidence type="ECO:0000259" key="3">
    <source>
        <dbReference type="Pfam" id="PF12051"/>
    </source>
</evidence>
<reference evidence="5" key="2">
    <citation type="submission" date="2015-01" db="EMBL/GenBank/DDBJ databases">
        <title>Evolutionary Origins and Diversification of the Mycorrhizal Mutualists.</title>
        <authorList>
            <consortium name="DOE Joint Genome Institute"/>
            <consortium name="Mycorrhizal Genomics Consortium"/>
            <person name="Kohler A."/>
            <person name="Kuo A."/>
            <person name="Nagy L.G."/>
            <person name="Floudas D."/>
            <person name="Copeland A."/>
            <person name="Barry K.W."/>
            <person name="Cichocki N."/>
            <person name="Veneault-Fourrey C."/>
            <person name="LaButti K."/>
            <person name="Lindquist E.A."/>
            <person name="Lipzen A."/>
            <person name="Lundell T."/>
            <person name="Morin E."/>
            <person name="Murat C."/>
            <person name="Riley R."/>
            <person name="Ohm R."/>
            <person name="Sun H."/>
            <person name="Tunlid A."/>
            <person name="Henrissat B."/>
            <person name="Grigoriev I.V."/>
            <person name="Hibbett D.S."/>
            <person name="Martin F."/>
        </authorList>
    </citation>
    <scope>NUCLEOTIDE SEQUENCE [LARGE SCALE GENOMIC DNA]</scope>
    <source>
        <strain evidence="5">MUT 4182</strain>
    </source>
</reference>
<sequence length="489" mass="53929">MSTQTPVRTRSRESAAGQTMNSNTEEREEVYLAEDGIGTRPAEGGGAAPMQPAKYQHSFWDPQIAHLRQVYIKMIVAATILMILMMWFALPVYWGSLGETSEHVPNLKGWVINRDGDGALGQTIVQAFEANSRGEGVAPKQHLTWIVVDPSQYPSDDDVGYAIVDEQAWAAVVVNTAATQALVNARSTGNSSYNPLSAISFYYNQGRNEVAANSFIVPLTTQLLQTTLGQFNAMFTGQWLASVTSTDMVTTAARAPQTVSQPFAVTPINLRPFTKTVSTAILLVGQIYITIFAFVITMAHDAARGVISPFLTFGSYAKLRLIVPMIAYIPMSFSYAMISLPFKVTFGAKFSYAGGFFIFWLYVYMGMAALGLSTEAMVTLLTPRFIANFLLVLIIYNVSVASVPIILQPSFYRWGYGFPVFNLSQTVRTIIFNTKSHMGLNAGVLICWIALNFATITAFTWFIRKRTINEEKSQERALDKDVDAEKADA</sequence>
<feature type="transmembrane region" description="Helical" evidence="2">
    <location>
        <begin position="385"/>
        <end position="407"/>
    </location>
</feature>
<dbReference type="STRING" id="1051891.A0A0C3LSK6"/>
<keyword evidence="2" id="KW-1133">Transmembrane helix</keyword>
<keyword evidence="2" id="KW-0472">Membrane</keyword>
<name>A0A0C3LSK6_9AGAM</name>
<dbReference type="InterPro" id="IPR053001">
    <property type="entry name" value="MNNG_permease-like"/>
</dbReference>
<keyword evidence="2" id="KW-0812">Transmembrane</keyword>
<dbReference type="OrthoDB" id="2140105at2759"/>
<keyword evidence="5" id="KW-1185">Reference proteome</keyword>
<reference evidence="4 5" key="1">
    <citation type="submission" date="2014-04" db="EMBL/GenBank/DDBJ databases">
        <authorList>
            <consortium name="DOE Joint Genome Institute"/>
            <person name="Kuo A."/>
            <person name="Girlanda M."/>
            <person name="Perotto S."/>
            <person name="Kohler A."/>
            <person name="Nagy L.G."/>
            <person name="Floudas D."/>
            <person name="Copeland A."/>
            <person name="Barry K.W."/>
            <person name="Cichocki N."/>
            <person name="Veneault-Fourrey C."/>
            <person name="LaButti K."/>
            <person name="Lindquist E.A."/>
            <person name="Lipzen A."/>
            <person name="Lundell T."/>
            <person name="Morin E."/>
            <person name="Murat C."/>
            <person name="Sun H."/>
            <person name="Tunlid A."/>
            <person name="Henrissat B."/>
            <person name="Grigoriev I.V."/>
            <person name="Hibbett D.S."/>
            <person name="Martin F."/>
            <person name="Nordberg H.P."/>
            <person name="Cantor M.N."/>
            <person name="Hua S.X."/>
        </authorList>
    </citation>
    <scope>NUCLEOTIDE SEQUENCE [LARGE SCALE GENOMIC DNA]</scope>
    <source>
        <strain evidence="4 5">MUT 4182</strain>
    </source>
</reference>
<evidence type="ECO:0000256" key="1">
    <source>
        <dbReference type="SAM" id="MobiDB-lite"/>
    </source>
</evidence>
<dbReference type="PANTHER" id="PTHR34814">
    <property type="entry name" value="NITROSOGUANIDINE RESISTANCE PROTEIN SNG1"/>
    <property type="match status" value="1"/>
</dbReference>
<evidence type="ECO:0000256" key="2">
    <source>
        <dbReference type="SAM" id="Phobius"/>
    </source>
</evidence>
<dbReference type="AlphaFoldDB" id="A0A0C3LSK6"/>
<organism evidence="4 5">
    <name type="scientific">Tulasnella calospora MUT 4182</name>
    <dbReference type="NCBI Taxonomy" id="1051891"/>
    <lineage>
        <taxon>Eukaryota</taxon>
        <taxon>Fungi</taxon>
        <taxon>Dikarya</taxon>
        <taxon>Basidiomycota</taxon>
        <taxon>Agaricomycotina</taxon>
        <taxon>Agaricomycetes</taxon>
        <taxon>Cantharellales</taxon>
        <taxon>Tulasnellaceae</taxon>
        <taxon>Tulasnella</taxon>
    </lineage>
</organism>
<evidence type="ECO:0000313" key="5">
    <source>
        <dbReference type="Proteomes" id="UP000054248"/>
    </source>
</evidence>
<feature type="transmembrane region" description="Helical" evidence="2">
    <location>
        <begin position="70"/>
        <end position="94"/>
    </location>
</feature>
<dbReference type="Proteomes" id="UP000054248">
    <property type="component" value="Unassembled WGS sequence"/>
</dbReference>
<dbReference type="GO" id="GO:0016020">
    <property type="term" value="C:membrane"/>
    <property type="evidence" value="ECO:0007669"/>
    <property type="project" value="TreeGrafter"/>
</dbReference>
<proteinExistence type="predicted"/>
<feature type="transmembrane region" description="Helical" evidence="2">
    <location>
        <begin position="350"/>
        <end position="373"/>
    </location>
</feature>
<feature type="transmembrane region" description="Helical" evidence="2">
    <location>
        <begin position="277"/>
        <end position="299"/>
    </location>
</feature>
<protein>
    <recommendedName>
        <fullName evidence="3">DUF3533 domain-containing protein</fullName>
    </recommendedName>
</protein>
<accession>A0A0C3LSK6</accession>
<dbReference type="EMBL" id="KN823063">
    <property type="protein sequence ID" value="KIO24332.1"/>
    <property type="molecule type" value="Genomic_DNA"/>
</dbReference>
<feature type="transmembrane region" description="Helical" evidence="2">
    <location>
        <begin position="442"/>
        <end position="463"/>
    </location>
</feature>